<dbReference type="Proteomes" id="UP000075243">
    <property type="component" value="Chromosome 2"/>
</dbReference>
<organism evidence="2 3">
    <name type="scientific">Cajanus cajan</name>
    <name type="common">Pigeon pea</name>
    <name type="synonym">Cajanus indicus</name>
    <dbReference type="NCBI Taxonomy" id="3821"/>
    <lineage>
        <taxon>Eukaryota</taxon>
        <taxon>Viridiplantae</taxon>
        <taxon>Streptophyta</taxon>
        <taxon>Embryophyta</taxon>
        <taxon>Tracheophyta</taxon>
        <taxon>Spermatophyta</taxon>
        <taxon>Magnoliopsida</taxon>
        <taxon>eudicotyledons</taxon>
        <taxon>Gunneridae</taxon>
        <taxon>Pentapetalae</taxon>
        <taxon>rosids</taxon>
        <taxon>fabids</taxon>
        <taxon>Fabales</taxon>
        <taxon>Fabaceae</taxon>
        <taxon>Papilionoideae</taxon>
        <taxon>50 kb inversion clade</taxon>
        <taxon>NPAAA clade</taxon>
        <taxon>indigoferoid/millettioid clade</taxon>
        <taxon>Phaseoleae</taxon>
        <taxon>Cajanus</taxon>
    </lineage>
</organism>
<protein>
    <submittedName>
        <fullName evidence="2">Ribonuclease H protein At1g65750 family</fullName>
    </submittedName>
</protein>
<dbReference type="InterPro" id="IPR026960">
    <property type="entry name" value="RVT-Znf"/>
</dbReference>
<dbReference type="EMBL" id="CM003604">
    <property type="protein sequence ID" value="KYP72208.1"/>
    <property type="molecule type" value="Genomic_DNA"/>
</dbReference>
<keyword evidence="3" id="KW-1185">Reference proteome</keyword>
<accession>A0A151TYZ3</accession>
<sequence>MSNLWRDICAAWNLVKPHVHRRLGDGATIKFWFDSWVPYLIHYSNKTIIQSASSFVPIKDLHKHVKDYVNEQGEWELDHIREYIPIDTWLTTKRQQIPNEGNESDMIIWGKTMDETFTLKSAYETIVQHHFSNKEQIFKIIWRWYGPERIRVFLWRIAHNSLMTNAWRVRRGLTTNNSCQICMQGAEDSLNVLRDCSYAKEVWKKILNNHTTGKFFHDNLLV</sequence>
<evidence type="ECO:0000259" key="1">
    <source>
        <dbReference type="Pfam" id="PF13966"/>
    </source>
</evidence>
<reference evidence="2 3" key="1">
    <citation type="journal article" date="2012" name="Nat. Biotechnol.">
        <title>Draft genome sequence of pigeonpea (Cajanus cajan), an orphan legume crop of resource-poor farmers.</title>
        <authorList>
            <person name="Varshney R.K."/>
            <person name="Chen W."/>
            <person name="Li Y."/>
            <person name="Bharti A.K."/>
            <person name="Saxena R.K."/>
            <person name="Schlueter J.A."/>
            <person name="Donoghue M.T."/>
            <person name="Azam S."/>
            <person name="Fan G."/>
            <person name="Whaley A.M."/>
            <person name="Farmer A.D."/>
            <person name="Sheridan J."/>
            <person name="Iwata A."/>
            <person name="Tuteja R."/>
            <person name="Penmetsa R.V."/>
            <person name="Wu W."/>
            <person name="Upadhyaya H.D."/>
            <person name="Yang S.P."/>
            <person name="Shah T."/>
            <person name="Saxena K.B."/>
            <person name="Michael T."/>
            <person name="McCombie W.R."/>
            <person name="Yang B."/>
            <person name="Zhang G."/>
            <person name="Yang H."/>
            <person name="Wang J."/>
            <person name="Spillane C."/>
            <person name="Cook D.R."/>
            <person name="May G.D."/>
            <person name="Xu X."/>
            <person name="Jackson S.A."/>
        </authorList>
    </citation>
    <scope>NUCLEOTIDE SEQUENCE [LARGE SCALE GENOMIC DNA]</scope>
    <source>
        <strain evidence="3">cv. Asha</strain>
    </source>
</reference>
<dbReference type="OMA" id="HANCDIC"/>
<evidence type="ECO:0000313" key="2">
    <source>
        <dbReference type="EMBL" id="KYP72208.1"/>
    </source>
</evidence>
<feature type="domain" description="Reverse transcriptase zinc-binding" evidence="1">
    <location>
        <begin position="117"/>
        <end position="203"/>
    </location>
</feature>
<gene>
    <name evidence="2" type="ORF">KK1_004795</name>
</gene>
<dbReference type="AlphaFoldDB" id="A0A151TYZ3"/>
<proteinExistence type="predicted"/>
<name>A0A151TYZ3_CAJCA</name>
<evidence type="ECO:0000313" key="3">
    <source>
        <dbReference type="Proteomes" id="UP000075243"/>
    </source>
</evidence>
<dbReference type="Gramene" id="C.cajan_04675.t">
    <property type="protein sequence ID" value="C.cajan_04675.t"/>
    <property type="gene ID" value="C.cajan_04675"/>
</dbReference>
<dbReference type="Pfam" id="PF13966">
    <property type="entry name" value="zf-RVT"/>
    <property type="match status" value="1"/>
</dbReference>